<evidence type="ECO:0000256" key="1">
    <source>
        <dbReference type="ARBA" id="ARBA00006484"/>
    </source>
</evidence>
<dbReference type="STRING" id="1653334.GA0071312_0511"/>
<proteinExistence type="inferred from homology"/>
<dbReference type="OrthoDB" id="335726at2"/>
<dbReference type="EMBL" id="LJSX01000003">
    <property type="protein sequence ID" value="KPQ12179.1"/>
    <property type="molecule type" value="Genomic_DNA"/>
</dbReference>
<evidence type="ECO:0000313" key="6">
    <source>
        <dbReference type="Proteomes" id="UP000182800"/>
    </source>
</evidence>
<dbReference type="InterPro" id="IPR002347">
    <property type="entry name" value="SDR_fam"/>
</dbReference>
<evidence type="ECO:0000313" key="3">
    <source>
        <dbReference type="EMBL" id="KPQ12179.1"/>
    </source>
</evidence>
<gene>
    <name evidence="4" type="ORF">GA0071312_0511</name>
    <name evidence="3" type="ORF">HLUCCO17_03175</name>
</gene>
<evidence type="ECO:0000256" key="2">
    <source>
        <dbReference type="ARBA" id="ARBA00023002"/>
    </source>
</evidence>
<name>A0A0P8AAL4_9HYPH</name>
<dbReference type="PRINTS" id="PR00081">
    <property type="entry name" value="GDHRDH"/>
</dbReference>
<dbReference type="PANTHER" id="PTHR44196">
    <property type="entry name" value="DEHYDROGENASE/REDUCTASE SDR FAMILY MEMBER 7B"/>
    <property type="match status" value="1"/>
</dbReference>
<keyword evidence="6" id="KW-1185">Reference proteome</keyword>
<dbReference type="Pfam" id="PF00106">
    <property type="entry name" value="adh_short"/>
    <property type="match status" value="1"/>
</dbReference>
<dbReference type="GO" id="GO:0016020">
    <property type="term" value="C:membrane"/>
    <property type="evidence" value="ECO:0007669"/>
    <property type="project" value="TreeGrafter"/>
</dbReference>
<reference evidence="3 5" key="1">
    <citation type="submission" date="2015-09" db="EMBL/GenBank/DDBJ databases">
        <title>Identification and resolution of microdiversity through metagenomic sequencing of parallel consortia.</title>
        <authorList>
            <person name="Nelson W.C."/>
            <person name="Romine M.F."/>
            <person name="Lindemann S.R."/>
        </authorList>
    </citation>
    <scope>NUCLEOTIDE SEQUENCE [LARGE SCALE GENOMIC DNA]</scope>
    <source>
        <strain evidence="3">HL-109</strain>
    </source>
</reference>
<organism evidence="3 5">
    <name type="scientific">Saliniramus fredricksonii</name>
    <dbReference type="NCBI Taxonomy" id="1653334"/>
    <lineage>
        <taxon>Bacteria</taxon>
        <taxon>Pseudomonadati</taxon>
        <taxon>Pseudomonadota</taxon>
        <taxon>Alphaproteobacteria</taxon>
        <taxon>Hyphomicrobiales</taxon>
        <taxon>Salinarimonadaceae</taxon>
        <taxon>Saliniramus</taxon>
    </lineage>
</organism>
<dbReference type="Proteomes" id="UP000182800">
    <property type="component" value="Unassembled WGS sequence"/>
</dbReference>
<dbReference type="Proteomes" id="UP000050497">
    <property type="component" value="Unassembled WGS sequence"/>
</dbReference>
<sequence length="256" mass="27310">MPVTPSDGVAWVTGASQGIGEAVCLRLARDGWTVMASARSADKLAALAERAEGLSGRIVAQALDVTDNAAVEGAVRAITAEHGPIALAILNAGTYLADDAESLSDETLPPTIDLNLLSVATCLKAALAPMREAGRGHVQVVASVSGYRGLPNAVSYGASKAALINMAESLKLDFDRFGLTLQLVNPGFVKTPLTEKNEFPMPFLITAEKAADRMVGALASRRFEVTFPRRFTFMLKIMRCLPYSLYFPIIRRITGQ</sequence>
<dbReference type="Gene3D" id="3.40.50.720">
    <property type="entry name" value="NAD(P)-binding Rossmann-like Domain"/>
    <property type="match status" value="1"/>
</dbReference>
<evidence type="ECO:0000313" key="4">
    <source>
        <dbReference type="EMBL" id="SCC78820.1"/>
    </source>
</evidence>
<dbReference type="EMBL" id="FMBM01000001">
    <property type="protein sequence ID" value="SCC78820.1"/>
    <property type="molecule type" value="Genomic_DNA"/>
</dbReference>
<dbReference type="RefSeq" id="WP_083204245.1">
    <property type="nucleotide sequence ID" value="NZ_FMBM01000001.1"/>
</dbReference>
<protein>
    <submittedName>
        <fullName evidence="3 4">Short-chain dehydrogenase</fullName>
    </submittedName>
</protein>
<dbReference type="GO" id="GO:0016491">
    <property type="term" value="F:oxidoreductase activity"/>
    <property type="evidence" value="ECO:0007669"/>
    <property type="project" value="UniProtKB-KW"/>
</dbReference>
<evidence type="ECO:0000313" key="5">
    <source>
        <dbReference type="Proteomes" id="UP000050497"/>
    </source>
</evidence>
<dbReference type="InterPro" id="IPR036291">
    <property type="entry name" value="NAD(P)-bd_dom_sf"/>
</dbReference>
<reference evidence="4 6" key="2">
    <citation type="submission" date="2016-08" db="EMBL/GenBank/DDBJ databases">
        <authorList>
            <person name="Varghese N."/>
            <person name="Submissions Spin"/>
        </authorList>
    </citation>
    <scope>NUCLEOTIDE SEQUENCE [LARGE SCALE GENOMIC DNA]</scope>
    <source>
        <strain evidence="4 6">HL-109</strain>
    </source>
</reference>
<dbReference type="PANTHER" id="PTHR44196:SF1">
    <property type="entry name" value="DEHYDROGENASE_REDUCTASE SDR FAMILY MEMBER 7B"/>
    <property type="match status" value="1"/>
</dbReference>
<accession>A0A0P8AAL4</accession>
<dbReference type="PATRIC" id="fig|1653334.4.peg.3237"/>
<comment type="similarity">
    <text evidence="1">Belongs to the short-chain dehydrogenases/reductases (SDR) family.</text>
</comment>
<dbReference type="SUPFAM" id="SSF51735">
    <property type="entry name" value="NAD(P)-binding Rossmann-fold domains"/>
    <property type="match status" value="1"/>
</dbReference>
<comment type="caution">
    <text evidence="3">The sequence shown here is derived from an EMBL/GenBank/DDBJ whole genome shotgun (WGS) entry which is preliminary data.</text>
</comment>
<keyword evidence="2" id="KW-0560">Oxidoreductase</keyword>
<dbReference type="AlphaFoldDB" id="A0A0P8AAL4"/>